<proteinExistence type="predicted"/>
<dbReference type="Proteomes" id="UP001333818">
    <property type="component" value="Unassembled WGS sequence"/>
</dbReference>
<keyword evidence="1" id="KW-1133">Transmembrane helix</keyword>
<sequence>MTYIALDAFEVGVNGAAIALWMAFLWAIGLGLLSLACWQLSKASQ</sequence>
<evidence type="ECO:0000313" key="3">
    <source>
        <dbReference type="Proteomes" id="UP001333818"/>
    </source>
</evidence>
<dbReference type="AlphaFoldDB" id="A0AAW9PVM6"/>
<keyword evidence="1" id="KW-0812">Transmembrane</keyword>
<comment type="caution">
    <text evidence="2">The sequence shown here is derived from an EMBL/GenBank/DDBJ whole genome shotgun (WGS) entry which is preliminary data.</text>
</comment>
<keyword evidence="3" id="KW-1185">Reference proteome</keyword>
<dbReference type="RefSeq" id="WP_330483184.1">
    <property type="nucleotide sequence ID" value="NZ_JAZBJZ010000025.1"/>
</dbReference>
<feature type="transmembrane region" description="Helical" evidence="1">
    <location>
        <begin position="16"/>
        <end position="38"/>
    </location>
</feature>
<dbReference type="EMBL" id="JAZBJZ010000025">
    <property type="protein sequence ID" value="MEE3716756.1"/>
    <property type="molecule type" value="Genomic_DNA"/>
</dbReference>
<evidence type="ECO:0000256" key="1">
    <source>
        <dbReference type="SAM" id="Phobius"/>
    </source>
</evidence>
<reference evidence="2" key="1">
    <citation type="submission" date="2024-01" db="EMBL/GenBank/DDBJ databases">
        <title>Bank of Algae and Cyanobacteria of the Azores (BACA) strain genomes.</title>
        <authorList>
            <person name="Luz R."/>
            <person name="Cordeiro R."/>
            <person name="Fonseca A."/>
            <person name="Goncalves V."/>
        </authorList>
    </citation>
    <scope>NUCLEOTIDE SEQUENCE</scope>
    <source>
        <strain evidence="2">BACA0141</strain>
    </source>
</reference>
<accession>A0AAW9PVM6</accession>
<evidence type="ECO:0000313" key="2">
    <source>
        <dbReference type="EMBL" id="MEE3716756.1"/>
    </source>
</evidence>
<keyword evidence="1" id="KW-0472">Membrane</keyword>
<protein>
    <submittedName>
        <fullName evidence="2">Uncharacterized protein</fullName>
    </submittedName>
</protein>
<organism evidence="2 3">
    <name type="scientific">Tumidithrix elongata BACA0141</name>
    <dbReference type="NCBI Taxonomy" id="2716417"/>
    <lineage>
        <taxon>Bacteria</taxon>
        <taxon>Bacillati</taxon>
        <taxon>Cyanobacteriota</taxon>
        <taxon>Cyanophyceae</taxon>
        <taxon>Pseudanabaenales</taxon>
        <taxon>Pseudanabaenaceae</taxon>
        <taxon>Tumidithrix</taxon>
        <taxon>Tumidithrix elongata</taxon>
    </lineage>
</organism>
<name>A0AAW9PVM6_9CYAN</name>
<gene>
    <name evidence="2" type="ORF">V2H45_08360</name>
</gene>